<sequence>MTPEDKDIERPLGQAVRPARRVWPHFRVGQVAAVTAALCVVAFSGAIALRERPFRNPAAIVVSTPQAEAPAQSNASEVAAAPVKPAAVPDGPSIINVNPPDGAGKGVVIIRDPSEIGQNLRVAHLPDKALIEQSETGPLPVRGEDGRRPVDVYARPWSGTRGARVAIVIGGLGLSQTGTQEAIGKLPGEITLAFAPQGNSIGRWMQEARRTGHEIMMQVPLEPFDFPNVNPGRNTLTVDAATAENLKNLHWALSRTTNYTGVMNYMGARFSADASAMGPFLAEIGKRGLLYLDDGSTARSVAPELALKNRVPFAVGDTAIDAVRNRGEILKRLDELERTARAKGYAIGTGSAFDVTVDAVASWAREAKKRGIEIVPVSALTTDPERG</sequence>
<gene>
    <name evidence="2" type="ORF">ABVK50_23620</name>
</gene>
<dbReference type="Gene3D" id="3.20.20.370">
    <property type="entry name" value="Glycoside hydrolase/deacetylase"/>
    <property type="match status" value="1"/>
</dbReference>
<dbReference type="SUPFAM" id="SSF88713">
    <property type="entry name" value="Glycoside hydrolase/deacetylase"/>
    <property type="match status" value="1"/>
</dbReference>
<dbReference type="AlphaFoldDB" id="A0AAU8CMQ9"/>
<dbReference type="PANTHER" id="PTHR30105:SF2">
    <property type="entry name" value="DIVERGENT POLYSACCHARIDE DEACETYLASE SUPERFAMILY"/>
    <property type="match status" value="1"/>
</dbReference>
<proteinExistence type="predicted"/>
<dbReference type="CDD" id="cd10936">
    <property type="entry name" value="CE4_DAC2"/>
    <property type="match status" value="1"/>
</dbReference>
<name>A0AAU8CMQ9_9HYPH</name>
<accession>A0AAU8CMQ9</accession>
<dbReference type="PANTHER" id="PTHR30105">
    <property type="entry name" value="UNCHARACTERIZED YIBQ-RELATED"/>
    <property type="match status" value="1"/>
</dbReference>
<protein>
    <submittedName>
        <fullName evidence="2">Divergent polysaccharide deacetylase family protein</fullName>
    </submittedName>
</protein>
<dbReference type="RefSeq" id="WP_353644265.1">
    <property type="nucleotide sequence ID" value="NZ_CP159253.1"/>
</dbReference>
<evidence type="ECO:0000256" key="1">
    <source>
        <dbReference type="SAM" id="Phobius"/>
    </source>
</evidence>
<feature type="transmembrane region" description="Helical" evidence="1">
    <location>
        <begin position="28"/>
        <end position="49"/>
    </location>
</feature>
<dbReference type="GO" id="GO:0005975">
    <property type="term" value="P:carbohydrate metabolic process"/>
    <property type="evidence" value="ECO:0007669"/>
    <property type="project" value="InterPro"/>
</dbReference>
<organism evidence="2">
    <name type="scientific">Mesorhizobium sp. WSM2240</name>
    <dbReference type="NCBI Taxonomy" id="3228851"/>
    <lineage>
        <taxon>Bacteria</taxon>
        <taxon>Pseudomonadati</taxon>
        <taxon>Pseudomonadota</taxon>
        <taxon>Alphaproteobacteria</taxon>
        <taxon>Hyphomicrobiales</taxon>
        <taxon>Phyllobacteriaceae</taxon>
        <taxon>Mesorhizobium</taxon>
    </lineage>
</organism>
<dbReference type="EMBL" id="CP159253">
    <property type="protein sequence ID" value="XCG48200.1"/>
    <property type="molecule type" value="Genomic_DNA"/>
</dbReference>
<dbReference type="Pfam" id="PF04748">
    <property type="entry name" value="Polysacc_deac_2"/>
    <property type="match status" value="1"/>
</dbReference>
<keyword evidence="1" id="KW-0472">Membrane</keyword>
<dbReference type="InterPro" id="IPR011330">
    <property type="entry name" value="Glyco_hydro/deAcase_b/a-brl"/>
</dbReference>
<reference evidence="2" key="1">
    <citation type="submission" date="2024-06" db="EMBL/GenBank/DDBJ databases">
        <title>Mesorhizobium karijinii sp. nov., a symbiont of the iconic Swainsona formosa from arid Australia.</title>
        <authorList>
            <person name="Hill Y.J."/>
            <person name="Watkin E.L.J."/>
            <person name="O'Hara G.W."/>
            <person name="Terpolilli J."/>
            <person name="Tye M.L."/>
            <person name="Kohlmeier M.G."/>
        </authorList>
    </citation>
    <scope>NUCLEOTIDE SEQUENCE</scope>
    <source>
        <strain evidence="2">WSM2240</strain>
    </source>
</reference>
<evidence type="ECO:0000313" key="2">
    <source>
        <dbReference type="EMBL" id="XCG48200.1"/>
    </source>
</evidence>
<dbReference type="InterPro" id="IPR006837">
    <property type="entry name" value="Divergent_DAC"/>
</dbReference>
<keyword evidence="1" id="KW-1133">Transmembrane helix</keyword>
<keyword evidence="1" id="KW-0812">Transmembrane</keyword>